<feature type="region of interest" description="Disordered" evidence="3">
    <location>
        <begin position="206"/>
        <end position="226"/>
    </location>
</feature>
<dbReference type="GO" id="GO:0019867">
    <property type="term" value="C:outer membrane"/>
    <property type="evidence" value="ECO:0007669"/>
    <property type="project" value="InterPro"/>
</dbReference>
<dbReference type="InterPro" id="IPR051407">
    <property type="entry name" value="Bact_OM_lipoprot/Surf_antigen"/>
</dbReference>
<keyword evidence="7" id="KW-1185">Reference proteome</keyword>
<sequence length="267" mass="28101">MYIDNKILAVALGSLLVGGGAVAAYQSLQSAPAPTSANTMVGAQPGMPKSDAEVAPLNLTAGSDVAFAPIVSVKPVTSKQARYATVLDVDPVSRSVAQQKPRQECRDVPVTQRMPERDGNVGGTVAGAVIGGLIGNQLGKDRSSDRRKIETAAGAVGGAFAGRYIDQRHVGGRVVQTTERQCNTVTDTINTSKVIGYDVTFRNPDGTTGMKRMSSKPGSRISLGSASTTTGYDVTYKLDGEERVVRMDERPSVDRFRVVDGQVITKG</sequence>
<dbReference type="Proteomes" id="UP000241788">
    <property type="component" value="Unassembled WGS sequence"/>
</dbReference>
<proteinExistence type="predicted"/>
<accession>A0A1N6XK67</accession>
<protein>
    <submittedName>
        <fullName evidence="6">Uncharacterized conserved protein YcfJ, contains glycine zipper 2TM domain</fullName>
    </submittedName>
</protein>
<gene>
    <name evidence="6" type="ORF">SAMN05421546_2261</name>
</gene>
<evidence type="ECO:0000313" key="6">
    <source>
        <dbReference type="EMBL" id="SIR02670.1"/>
    </source>
</evidence>
<feature type="signal peptide" evidence="4">
    <location>
        <begin position="1"/>
        <end position="23"/>
    </location>
</feature>
<reference evidence="7" key="1">
    <citation type="submission" date="2017-01" db="EMBL/GenBank/DDBJ databases">
        <authorList>
            <person name="Varghese N."/>
            <person name="Submissions S."/>
        </authorList>
    </citation>
    <scope>NUCLEOTIDE SEQUENCE [LARGE SCALE GENOMIC DNA]</scope>
    <source>
        <strain evidence="7">UM1</strain>
    </source>
</reference>
<feature type="chain" id="PRO_5012975445" evidence="4">
    <location>
        <begin position="24"/>
        <end position="267"/>
    </location>
</feature>
<dbReference type="OrthoDB" id="9132795at2"/>
<keyword evidence="2" id="KW-0472">Membrane</keyword>
<evidence type="ECO:0000256" key="4">
    <source>
        <dbReference type="SAM" id="SignalP"/>
    </source>
</evidence>
<evidence type="ECO:0000256" key="2">
    <source>
        <dbReference type="ARBA" id="ARBA00023136"/>
    </source>
</evidence>
<dbReference type="NCBIfam" id="NF008437">
    <property type="entry name" value="PRK11280.1"/>
    <property type="match status" value="1"/>
</dbReference>
<dbReference type="RefSeq" id="WP_083688549.1">
    <property type="nucleotide sequence ID" value="NZ_FTLW01000005.1"/>
</dbReference>
<dbReference type="Pfam" id="PF05433">
    <property type="entry name" value="Rick_17kDa_Anti"/>
    <property type="match status" value="1"/>
</dbReference>
<evidence type="ECO:0000256" key="1">
    <source>
        <dbReference type="ARBA" id="ARBA00004370"/>
    </source>
</evidence>
<dbReference type="AlphaFoldDB" id="A0A1N6XK67"/>
<dbReference type="STRING" id="1604334.SAMN05421546_2261"/>
<organism evidence="6 7">
    <name type="scientific">Solilutibacter tolerans</name>
    <dbReference type="NCBI Taxonomy" id="1604334"/>
    <lineage>
        <taxon>Bacteria</taxon>
        <taxon>Pseudomonadati</taxon>
        <taxon>Pseudomonadota</taxon>
        <taxon>Gammaproteobacteria</taxon>
        <taxon>Lysobacterales</taxon>
        <taxon>Lysobacteraceae</taxon>
        <taxon>Solilutibacter</taxon>
    </lineage>
</organism>
<dbReference type="PANTHER" id="PTHR35603:SF2">
    <property type="entry name" value="OUTER MEMBRANE LIPOPROTEIN"/>
    <property type="match status" value="1"/>
</dbReference>
<name>A0A1N6XK67_9GAMM</name>
<comment type="subcellular location">
    <subcellularLocation>
        <location evidence="1">Membrane</location>
    </subcellularLocation>
</comment>
<evidence type="ECO:0000256" key="3">
    <source>
        <dbReference type="SAM" id="MobiDB-lite"/>
    </source>
</evidence>
<dbReference type="InterPro" id="IPR008816">
    <property type="entry name" value="Gly_zipper_2TM_dom"/>
</dbReference>
<evidence type="ECO:0000313" key="7">
    <source>
        <dbReference type="Proteomes" id="UP000241788"/>
    </source>
</evidence>
<feature type="domain" description="Glycine zipper 2TM" evidence="5">
    <location>
        <begin position="122"/>
        <end position="165"/>
    </location>
</feature>
<evidence type="ECO:0000259" key="5">
    <source>
        <dbReference type="Pfam" id="PF05433"/>
    </source>
</evidence>
<dbReference type="EMBL" id="FTLW01000005">
    <property type="protein sequence ID" value="SIR02670.1"/>
    <property type="molecule type" value="Genomic_DNA"/>
</dbReference>
<keyword evidence="4" id="KW-0732">Signal</keyword>
<dbReference type="PANTHER" id="PTHR35603">
    <property type="match status" value="1"/>
</dbReference>